<dbReference type="AlphaFoldDB" id="A0AAE7D9T7"/>
<proteinExistence type="predicted"/>
<dbReference type="RefSeq" id="WP_168806904.1">
    <property type="nucleotide sequence ID" value="NZ_CP051205.1"/>
</dbReference>
<organism evidence="1 2">
    <name type="scientific">Chitinophaga oryzae</name>
    <dbReference type="NCBI Taxonomy" id="2725414"/>
    <lineage>
        <taxon>Bacteria</taxon>
        <taxon>Pseudomonadati</taxon>
        <taxon>Bacteroidota</taxon>
        <taxon>Chitinophagia</taxon>
        <taxon>Chitinophagales</taxon>
        <taxon>Chitinophagaceae</taxon>
        <taxon>Chitinophaga</taxon>
    </lineage>
</organism>
<evidence type="ECO:0000313" key="1">
    <source>
        <dbReference type="EMBL" id="QJB33589.1"/>
    </source>
</evidence>
<dbReference type="EMBL" id="CP051205">
    <property type="protein sequence ID" value="QJB33589.1"/>
    <property type="molecule type" value="Genomic_DNA"/>
</dbReference>
<accession>A0AAE7D9T7</accession>
<dbReference type="KEGG" id="coy:HF329_20640"/>
<sequence length="55" mass="6308">MIAEDRKAERSTPASLFFAASPLICTFHCRRGTAPVLRYRRAFLPVVCMRRNPLL</sequence>
<gene>
    <name evidence="1" type="ORF">HF329_20640</name>
</gene>
<protein>
    <submittedName>
        <fullName evidence="1">Uncharacterized protein</fullName>
    </submittedName>
</protein>
<reference evidence="2" key="1">
    <citation type="submission" date="2020-04" db="EMBL/GenBank/DDBJ databases">
        <authorList>
            <person name="Kittiwongwattana C."/>
        </authorList>
    </citation>
    <scope>NUCLEOTIDE SEQUENCE [LARGE SCALE GENOMIC DNA]</scope>
    <source>
        <strain evidence="2">1310</strain>
    </source>
</reference>
<dbReference type="Proteomes" id="UP000502421">
    <property type="component" value="Chromosome"/>
</dbReference>
<name>A0AAE7D9T7_9BACT</name>
<evidence type="ECO:0000313" key="2">
    <source>
        <dbReference type="Proteomes" id="UP000502421"/>
    </source>
</evidence>